<evidence type="ECO:0000313" key="2">
    <source>
        <dbReference type="Proteomes" id="UP000460650"/>
    </source>
</evidence>
<name>A0A7V7VPX3_9HYPH</name>
<feature type="non-terminal residue" evidence="1">
    <location>
        <position position="1"/>
    </location>
</feature>
<dbReference type="AlphaFoldDB" id="A0A7V7VPX3"/>
<comment type="caution">
    <text evidence="1">The sequence shown here is derived from an EMBL/GenBank/DDBJ whole genome shotgun (WGS) entry which is preliminary data.</text>
</comment>
<dbReference type="Proteomes" id="UP000460650">
    <property type="component" value="Unassembled WGS sequence"/>
</dbReference>
<proteinExistence type="predicted"/>
<sequence length="45" mass="4854">HMLGFKAFDSASATIAGIEVAHMIGKKQFANENRSPFEVFAELAA</sequence>
<protein>
    <submittedName>
        <fullName evidence="1">IS6 family transposase</fullName>
    </submittedName>
</protein>
<dbReference type="EMBL" id="WBVY01000030">
    <property type="protein sequence ID" value="KAB2654416.1"/>
    <property type="molecule type" value="Genomic_DNA"/>
</dbReference>
<gene>
    <name evidence="1" type="ORF">F9K94_24285</name>
</gene>
<reference evidence="1 2" key="1">
    <citation type="submission" date="2019-09" db="EMBL/GenBank/DDBJ databases">
        <title>Taxonomic organization of the family Brucellaceae based on a phylogenomic approach.</title>
        <authorList>
            <person name="Leclercq S."/>
            <person name="Cloeckaert A."/>
            <person name="Zygmunt M.S."/>
        </authorList>
    </citation>
    <scope>NUCLEOTIDE SEQUENCE [LARGE SCALE GENOMIC DNA]</scope>
    <source>
        <strain evidence="1 2">TA93</strain>
    </source>
</reference>
<accession>A0A7V7VPX3</accession>
<organism evidence="1 2">
    <name type="scientific">Brucella tritici</name>
    <dbReference type="NCBI Taxonomy" id="94626"/>
    <lineage>
        <taxon>Bacteria</taxon>
        <taxon>Pseudomonadati</taxon>
        <taxon>Pseudomonadota</taxon>
        <taxon>Alphaproteobacteria</taxon>
        <taxon>Hyphomicrobiales</taxon>
        <taxon>Brucellaceae</taxon>
        <taxon>Brucella/Ochrobactrum group</taxon>
        <taxon>Brucella</taxon>
    </lineage>
</organism>
<evidence type="ECO:0000313" key="1">
    <source>
        <dbReference type="EMBL" id="KAB2654416.1"/>
    </source>
</evidence>